<dbReference type="AlphaFoldDB" id="A0A5C3QWJ2"/>
<dbReference type="EMBL" id="ML178817">
    <property type="protein sequence ID" value="TFL05180.1"/>
    <property type="molecule type" value="Genomic_DNA"/>
</dbReference>
<dbReference type="InterPro" id="IPR050386">
    <property type="entry name" value="Glycosyl_hydrolase_5"/>
</dbReference>
<evidence type="ECO:0000256" key="1">
    <source>
        <dbReference type="ARBA" id="ARBA00005641"/>
    </source>
</evidence>
<dbReference type="GO" id="GO:0005576">
    <property type="term" value="C:extracellular region"/>
    <property type="evidence" value="ECO:0007669"/>
    <property type="project" value="TreeGrafter"/>
</dbReference>
<keyword evidence="2 4" id="KW-0378">Hydrolase</keyword>
<dbReference type="PANTHER" id="PTHR31297:SF42">
    <property type="entry name" value="GLYCOSIDE HYDROLASE FAMILY 5 DOMAIN-CONTAINING PROTEIN"/>
    <property type="match status" value="1"/>
</dbReference>
<comment type="similarity">
    <text evidence="1 4">Belongs to the glycosyl hydrolase 5 (cellulase A) family.</text>
</comment>
<dbReference type="GO" id="GO:0009986">
    <property type="term" value="C:cell surface"/>
    <property type="evidence" value="ECO:0007669"/>
    <property type="project" value="TreeGrafter"/>
</dbReference>
<organism evidence="7 8">
    <name type="scientific">Pterulicium gracile</name>
    <dbReference type="NCBI Taxonomy" id="1884261"/>
    <lineage>
        <taxon>Eukaryota</taxon>
        <taxon>Fungi</taxon>
        <taxon>Dikarya</taxon>
        <taxon>Basidiomycota</taxon>
        <taxon>Agaricomycotina</taxon>
        <taxon>Agaricomycetes</taxon>
        <taxon>Agaricomycetidae</taxon>
        <taxon>Agaricales</taxon>
        <taxon>Pleurotineae</taxon>
        <taxon>Pterulaceae</taxon>
        <taxon>Pterulicium</taxon>
    </lineage>
</organism>
<name>A0A5C3QWJ2_9AGAR</name>
<keyword evidence="5" id="KW-0732">Signal</keyword>
<feature type="domain" description="Glycoside hydrolase family 5" evidence="6">
    <location>
        <begin position="77"/>
        <end position="412"/>
    </location>
</feature>
<dbReference type="InterPro" id="IPR017853">
    <property type="entry name" value="GH"/>
</dbReference>
<dbReference type="InterPro" id="IPR001547">
    <property type="entry name" value="Glyco_hydro_5"/>
</dbReference>
<feature type="signal peptide" evidence="5">
    <location>
        <begin position="1"/>
        <end position="17"/>
    </location>
</feature>
<proteinExistence type="inferred from homology"/>
<dbReference type="PANTHER" id="PTHR31297">
    <property type="entry name" value="GLUCAN ENDO-1,6-BETA-GLUCOSIDASE B"/>
    <property type="match status" value="1"/>
</dbReference>
<keyword evidence="8" id="KW-1185">Reference proteome</keyword>
<evidence type="ECO:0000256" key="2">
    <source>
        <dbReference type="ARBA" id="ARBA00022801"/>
    </source>
</evidence>
<dbReference type="Gene3D" id="3.20.20.80">
    <property type="entry name" value="Glycosidases"/>
    <property type="match status" value="1"/>
</dbReference>
<evidence type="ECO:0000256" key="3">
    <source>
        <dbReference type="ARBA" id="ARBA00023295"/>
    </source>
</evidence>
<evidence type="ECO:0000313" key="8">
    <source>
        <dbReference type="Proteomes" id="UP000305067"/>
    </source>
</evidence>
<keyword evidence="3 4" id="KW-0326">Glycosidase</keyword>
<dbReference type="OrthoDB" id="1887033at2759"/>
<sequence>MRYQHLLSALLVSCAMAAKMPKKIYGVNLGSWLLIEPWMIPREWAAMGGQTCDDCSKCIASEFEFAKAYPSLVDETMRGHWESFFNFEDVKTLSAAGINTVRIPLGYWIVEDLVDRNKEFYPRGGLQQLKRGLKQLRGAGIGAILDHHALPGVQTPQQMFTGRCTKDVQFYTRYNYHRALIWSAVMTAISHFDVDFWGVWAIEAVNEPIMDANKTPGYRDFQKNFVSVVRAVELAIEIKLEDIKLARPIPIMATFQQSLKAVADSGNFNAEVSSALKDALPMMEKMGFLPDVPFNRLLVQNDPLYTNFMDIGWQYNNPANPADAAIGPQIYDSHLYYSFGGVTDATEDAYLRHICNLDQRIANNAGLGNKPLYFGEWALSTQFEASDAFLRKWADAQKWAYGKAAGWMFWNYKMEEGSPYNRQWSYLKGLEKGFFTQNPAKFNDPHVCDPYRR</sequence>
<dbReference type="Proteomes" id="UP000305067">
    <property type="component" value="Unassembled WGS sequence"/>
</dbReference>
<evidence type="ECO:0000256" key="4">
    <source>
        <dbReference type="RuleBase" id="RU361153"/>
    </source>
</evidence>
<gene>
    <name evidence="7" type="ORF">BDV98DRAFT_287608</name>
</gene>
<dbReference type="STRING" id="1884261.A0A5C3QWJ2"/>
<evidence type="ECO:0000259" key="6">
    <source>
        <dbReference type="Pfam" id="PF00150"/>
    </source>
</evidence>
<reference evidence="7 8" key="1">
    <citation type="journal article" date="2019" name="Nat. Ecol. Evol.">
        <title>Megaphylogeny resolves global patterns of mushroom evolution.</title>
        <authorList>
            <person name="Varga T."/>
            <person name="Krizsan K."/>
            <person name="Foldi C."/>
            <person name="Dima B."/>
            <person name="Sanchez-Garcia M."/>
            <person name="Sanchez-Ramirez S."/>
            <person name="Szollosi G.J."/>
            <person name="Szarkandi J.G."/>
            <person name="Papp V."/>
            <person name="Albert L."/>
            <person name="Andreopoulos W."/>
            <person name="Angelini C."/>
            <person name="Antonin V."/>
            <person name="Barry K.W."/>
            <person name="Bougher N.L."/>
            <person name="Buchanan P."/>
            <person name="Buyck B."/>
            <person name="Bense V."/>
            <person name="Catcheside P."/>
            <person name="Chovatia M."/>
            <person name="Cooper J."/>
            <person name="Damon W."/>
            <person name="Desjardin D."/>
            <person name="Finy P."/>
            <person name="Geml J."/>
            <person name="Haridas S."/>
            <person name="Hughes K."/>
            <person name="Justo A."/>
            <person name="Karasinski D."/>
            <person name="Kautmanova I."/>
            <person name="Kiss B."/>
            <person name="Kocsube S."/>
            <person name="Kotiranta H."/>
            <person name="LaButti K.M."/>
            <person name="Lechner B.E."/>
            <person name="Liimatainen K."/>
            <person name="Lipzen A."/>
            <person name="Lukacs Z."/>
            <person name="Mihaltcheva S."/>
            <person name="Morgado L.N."/>
            <person name="Niskanen T."/>
            <person name="Noordeloos M.E."/>
            <person name="Ohm R.A."/>
            <person name="Ortiz-Santana B."/>
            <person name="Ovrebo C."/>
            <person name="Racz N."/>
            <person name="Riley R."/>
            <person name="Savchenko A."/>
            <person name="Shiryaev A."/>
            <person name="Soop K."/>
            <person name="Spirin V."/>
            <person name="Szebenyi C."/>
            <person name="Tomsovsky M."/>
            <person name="Tulloss R.E."/>
            <person name="Uehling J."/>
            <person name="Grigoriev I.V."/>
            <person name="Vagvolgyi C."/>
            <person name="Papp T."/>
            <person name="Martin F.M."/>
            <person name="Miettinen O."/>
            <person name="Hibbett D.S."/>
            <person name="Nagy L.G."/>
        </authorList>
    </citation>
    <scope>NUCLEOTIDE SEQUENCE [LARGE SCALE GENOMIC DNA]</scope>
    <source>
        <strain evidence="7 8">CBS 309.79</strain>
    </source>
</reference>
<protein>
    <submittedName>
        <fullName evidence="7">Glycoside hydrolase family 5 protein</fullName>
    </submittedName>
</protein>
<dbReference type="GO" id="GO:0009251">
    <property type="term" value="P:glucan catabolic process"/>
    <property type="evidence" value="ECO:0007669"/>
    <property type="project" value="TreeGrafter"/>
</dbReference>
<evidence type="ECO:0000256" key="5">
    <source>
        <dbReference type="SAM" id="SignalP"/>
    </source>
</evidence>
<dbReference type="Pfam" id="PF00150">
    <property type="entry name" value="Cellulase"/>
    <property type="match status" value="1"/>
</dbReference>
<dbReference type="SUPFAM" id="SSF51445">
    <property type="entry name" value="(Trans)glycosidases"/>
    <property type="match status" value="1"/>
</dbReference>
<dbReference type="GO" id="GO:0008422">
    <property type="term" value="F:beta-glucosidase activity"/>
    <property type="evidence" value="ECO:0007669"/>
    <property type="project" value="TreeGrafter"/>
</dbReference>
<feature type="chain" id="PRO_5022698403" evidence="5">
    <location>
        <begin position="18"/>
        <end position="453"/>
    </location>
</feature>
<accession>A0A5C3QWJ2</accession>
<evidence type="ECO:0000313" key="7">
    <source>
        <dbReference type="EMBL" id="TFL05180.1"/>
    </source>
</evidence>